<dbReference type="PaxDb" id="2903-EOD15916"/>
<dbReference type="CDD" id="cd02440">
    <property type="entry name" value="AdoMet_MTases"/>
    <property type="match status" value="1"/>
</dbReference>
<reference evidence="3" key="1">
    <citation type="journal article" date="2013" name="Nature">
        <title>Pan genome of the phytoplankton Emiliania underpins its global distribution.</title>
        <authorList>
            <person name="Read B.A."/>
            <person name="Kegel J."/>
            <person name="Klute M.J."/>
            <person name="Kuo A."/>
            <person name="Lefebvre S.C."/>
            <person name="Maumus F."/>
            <person name="Mayer C."/>
            <person name="Miller J."/>
            <person name="Monier A."/>
            <person name="Salamov A."/>
            <person name="Young J."/>
            <person name="Aguilar M."/>
            <person name="Claverie J.M."/>
            <person name="Frickenhaus S."/>
            <person name="Gonzalez K."/>
            <person name="Herman E.K."/>
            <person name="Lin Y.C."/>
            <person name="Napier J."/>
            <person name="Ogata H."/>
            <person name="Sarno A.F."/>
            <person name="Shmutz J."/>
            <person name="Schroeder D."/>
            <person name="de Vargas C."/>
            <person name="Verret F."/>
            <person name="von Dassow P."/>
            <person name="Valentin K."/>
            <person name="Van de Peer Y."/>
            <person name="Wheeler G."/>
            <person name="Dacks J.B."/>
            <person name="Delwiche C.F."/>
            <person name="Dyhrman S.T."/>
            <person name="Glockner G."/>
            <person name="John U."/>
            <person name="Richards T."/>
            <person name="Worden A.Z."/>
            <person name="Zhang X."/>
            <person name="Grigoriev I.V."/>
            <person name="Allen A.E."/>
            <person name="Bidle K."/>
            <person name="Borodovsky M."/>
            <person name="Bowler C."/>
            <person name="Brownlee C."/>
            <person name="Cock J.M."/>
            <person name="Elias M."/>
            <person name="Gladyshev V.N."/>
            <person name="Groth M."/>
            <person name="Guda C."/>
            <person name="Hadaegh A."/>
            <person name="Iglesias-Rodriguez M.D."/>
            <person name="Jenkins J."/>
            <person name="Jones B.M."/>
            <person name="Lawson T."/>
            <person name="Leese F."/>
            <person name="Lindquist E."/>
            <person name="Lobanov A."/>
            <person name="Lomsadze A."/>
            <person name="Malik S.B."/>
            <person name="Marsh M.E."/>
            <person name="Mackinder L."/>
            <person name="Mock T."/>
            <person name="Mueller-Roeber B."/>
            <person name="Pagarete A."/>
            <person name="Parker M."/>
            <person name="Probert I."/>
            <person name="Quesneville H."/>
            <person name="Raines C."/>
            <person name="Rensing S.A."/>
            <person name="Riano-Pachon D.M."/>
            <person name="Richier S."/>
            <person name="Rokitta S."/>
            <person name="Shiraiwa Y."/>
            <person name="Soanes D.M."/>
            <person name="van der Giezen M."/>
            <person name="Wahlund T.M."/>
            <person name="Williams B."/>
            <person name="Wilson W."/>
            <person name="Wolfe G."/>
            <person name="Wurch L.L."/>
        </authorList>
    </citation>
    <scope>NUCLEOTIDE SEQUENCE</scope>
</reference>
<dbReference type="SUPFAM" id="SSF53335">
    <property type="entry name" value="S-adenosyl-L-methionine-dependent methyltransferases"/>
    <property type="match status" value="1"/>
</dbReference>
<dbReference type="AlphaFoldDB" id="A0A0D3K599"/>
<sequence length="371" mass="41630">MLFDKLVLGALVACTFCLIYPVMSVPVRTEVPAPTASNAPPTKTAVRELWQTDEQNAEDAISGRLASVSRHLQPQRESAQPAPQLEPLHVHGYKCRTLPDGHPESCNVCYFSPADITPSSPCEESGDCNQRRVEGTNVTRVELAENGVRYLQCGDGWLNADMVFTGLPAGFICEDWRTGRLILRQEAGRRWPFEDGSFDAVYSEHMFEHVLPADGSAFLREMYRLLRPGGVIRITTPDLEKYLSGYVNRKTDPFLQQHAARFPPTGIGKGPPYSAARVVNNIFRNYDHRWIYDYDEFVAVAEHAGIPRDAVHHSTRLGPELPQSFRDAITAAEAMSTARAQRNARENPTRCWLEQEVREPESLYVTVFKPG</sequence>
<dbReference type="InterPro" id="IPR013216">
    <property type="entry name" value="Methyltransf_11"/>
</dbReference>
<evidence type="ECO:0000313" key="2">
    <source>
        <dbReference type="EnsemblProtists" id="EOD30934"/>
    </source>
</evidence>
<dbReference type="KEGG" id="ehx:EMIHUDRAFT_210836"/>
<dbReference type="Proteomes" id="UP000013827">
    <property type="component" value="Unassembled WGS sequence"/>
</dbReference>
<dbReference type="HOGENOM" id="CLU_746866_0_0_1"/>
<dbReference type="RefSeq" id="XP_005783363.1">
    <property type="nucleotide sequence ID" value="XM_005783306.1"/>
</dbReference>
<evidence type="ECO:0000259" key="1">
    <source>
        <dbReference type="Pfam" id="PF08241"/>
    </source>
</evidence>
<organism evidence="2 3">
    <name type="scientific">Emiliania huxleyi (strain CCMP1516)</name>
    <dbReference type="NCBI Taxonomy" id="280463"/>
    <lineage>
        <taxon>Eukaryota</taxon>
        <taxon>Haptista</taxon>
        <taxon>Haptophyta</taxon>
        <taxon>Prymnesiophyceae</taxon>
        <taxon>Isochrysidales</taxon>
        <taxon>Noelaerhabdaceae</taxon>
        <taxon>Emiliania</taxon>
    </lineage>
</organism>
<name>A0A0D3K599_EMIH1</name>
<dbReference type="EnsemblProtists" id="EOD30934">
    <property type="protein sequence ID" value="EOD30934"/>
    <property type="gene ID" value="EMIHUDRAFT_202971"/>
</dbReference>
<protein>
    <recommendedName>
        <fullName evidence="1">Methyltransferase type 11 domain-containing protein</fullName>
    </recommendedName>
</protein>
<evidence type="ECO:0000313" key="3">
    <source>
        <dbReference type="Proteomes" id="UP000013827"/>
    </source>
</evidence>
<keyword evidence="3" id="KW-1185">Reference proteome</keyword>
<dbReference type="InterPro" id="IPR029063">
    <property type="entry name" value="SAM-dependent_MTases_sf"/>
</dbReference>
<dbReference type="Gene3D" id="3.40.50.150">
    <property type="entry name" value="Vaccinia Virus protein VP39"/>
    <property type="match status" value="1"/>
</dbReference>
<dbReference type="eggNOG" id="ENOG502T2PX">
    <property type="taxonomic scope" value="Eukaryota"/>
</dbReference>
<dbReference type="RefSeq" id="XP_005768345.1">
    <property type="nucleotide sequence ID" value="XM_005768288.1"/>
</dbReference>
<dbReference type="GeneID" id="17276206"/>
<accession>A0A0D3K599</accession>
<dbReference type="GeneID" id="17262170"/>
<reference evidence="2" key="2">
    <citation type="submission" date="2024-10" db="UniProtKB">
        <authorList>
            <consortium name="EnsemblProtists"/>
        </authorList>
    </citation>
    <scope>IDENTIFICATION</scope>
</reference>
<proteinExistence type="predicted"/>
<dbReference type="EnsemblProtists" id="EOD15916">
    <property type="protein sequence ID" value="EOD15916"/>
    <property type="gene ID" value="EMIHUDRAFT_210836"/>
</dbReference>
<dbReference type="KEGG" id="ehx:EMIHUDRAFT_202971"/>
<dbReference type="Pfam" id="PF08241">
    <property type="entry name" value="Methyltransf_11"/>
    <property type="match status" value="1"/>
</dbReference>
<feature type="domain" description="Methyltransferase type 11" evidence="1">
    <location>
        <begin position="183"/>
        <end position="232"/>
    </location>
</feature>
<dbReference type="GO" id="GO:0008757">
    <property type="term" value="F:S-adenosylmethionine-dependent methyltransferase activity"/>
    <property type="evidence" value="ECO:0007669"/>
    <property type="project" value="InterPro"/>
</dbReference>